<dbReference type="GO" id="GO:0010181">
    <property type="term" value="F:FMN binding"/>
    <property type="evidence" value="ECO:0007669"/>
    <property type="project" value="InterPro"/>
</dbReference>
<dbReference type="InterPro" id="IPR008254">
    <property type="entry name" value="Flavodoxin/NO_synth"/>
</dbReference>
<dbReference type="Proteomes" id="UP000077384">
    <property type="component" value="Unassembled WGS sequence"/>
</dbReference>
<dbReference type="PANTHER" id="PTHR38030">
    <property type="entry name" value="PROTOPORPHYRINOGEN IX DEHYDROGENASE [MENAQUINONE]"/>
    <property type="match status" value="1"/>
</dbReference>
<protein>
    <submittedName>
        <fullName evidence="3">Flavodoxin</fullName>
    </submittedName>
</protein>
<reference evidence="4 6" key="2">
    <citation type="journal article" date="2016" name="Front. Microbiol.">
        <title>Industrial Acetogenic Biocatalysts: A Comparative Metabolic and Genomic Analysis.</title>
        <authorList>
            <person name="Bengelsdorf F."/>
            <person name="Poehlein A."/>
            <person name="Sonja S."/>
            <person name="Erz C."/>
            <person name="Hummel T."/>
            <person name="Hoffmeister S."/>
            <person name="Daniel R."/>
            <person name="Durre P."/>
        </authorList>
    </citation>
    <scope>NUCLEOTIDE SEQUENCE [LARGE SCALE GENOMIC DNA]</scope>
    <source>
        <strain evidence="4 6">PTA-10522</strain>
    </source>
</reference>
<proteinExistence type="predicted"/>
<dbReference type="PROSITE" id="PS50902">
    <property type="entry name" value="FLAVODOXIN_LIKE"/>
    <property type="match status" value="1"/>
</dbReference>
<dbReference type="InterPro" id="IPR026816">
    <property type="entry name" value="Flavodoxin_dom"/>
</dbReference>
<evidence type="ECO:0000256" key="1">
    <source>
        <dbReference type="SAM" id="Phobius"/>
    </source>
</evidence>
<keyword evidence="1" id="KW-0812">Transmembrane</keyword>
<comment type="caution">
    <text evidence="3">The sequence shown here is derived from an EMBL/GenBank/DDBJ whole genome shotgun (WGS) entry which is preliminary data.</text>
</comment>
<dbReference type="Proteomes" id="UP000093694">
    <property type="component" value="Unassembled WGS sequence"/>
</dbReference>
<organism evidence="3 5">
    <name type="scientific">Clostridium coskatii</name>
    <dbReference type="NCBI Taxonomy" id="1705578"/>
    <lineage>
        <taxon>Bacteria</taxon>
        <taxon>Bacillati</taxon>
        <taxon>Bacillota</taxon>
        <taxon>Clostridia</taxon>
        <taxon>Eubacteriales</taxon>
        <taxon>Clostridiaceae</taxon>
        <taxon>Clostridium</taxon>
    </lineage>
</organism>
<dbReference type="GO" id="GO:0016651">
    <property type="term" value="F:oxidoreductase activity, acting on NAD(P)H"/>
    <property type="evidence" value="ECO:0007669"/>
    <property type="project" value="UniProtKB-ARBA"/>
</dbReference>
<sequence length="221" mass="25559">MTKNMVQFLYELNYNGKLLSIYIEVRIKRNVFIHDICCLKKGIDISMKTVVIYKSKTGFTKKYAEWISKELSADIFDAANVNINMLAKYDTIIYGGSLYAVGIIGINLITKNLNKLKNKKIVVFATGASPSRDEVITEVRNKNFTTDQQKSIEFFYLRGGFNYSKLNIFDKFLMTLLKWKIKNKKQEDLSSDEIGMLSIYDKPVDYTNKKNIEKIITYINS</sequence>
<evidence type="ECO:0000313" key="6">
    <source>
        <dbReference type="Proteomes" id="UP000093694"/>
    </source>
</evidence>
<dbReference type="PANTHER" id="PTHR38030:SF2">
    <property type="entry name" value="PROTOPORPHYRINOGEN IX DEHYDROGENASE [QUINONE]"/>
    <property type="match status" value="1"/>
</dbReference>
<keyword evidence="1" id="KW-1133">Transmembrane helix</keyword>
<dbReference type="PATRIC" id="fig|1705578.3.peg.2152"/>
<name>A0A162LAJ6_9CLOT</name>
<accession>A0A162LAJ6</accession>
<evidence type="ECO:0000313" key="5">
    <source>
        <dbReference type="Proteomes" id="UP000077384"/>
    </source>
</evidence>
<dbReference type="EMBL" id="LROR01000029">
    <property type="protein sequence ID" value="OBR97027.1"/>
    <property type="molecule type" value="Genomic_DNA"/>
</dbReference>
<gene>
    <name evidence="4" type="ORF">CLCOS_06200</name>
    <name evidence="3" type="ORF">WX73_01897</name>
</gene>
<dbReference type="InterPro" id="IPR029039">
    <property type="entry name" value="Flavoprotein-like_sf"/>
</dbReference>
<dbReference type="InterPro" id="IPR052200">
    <property type="entry name" value="Protoporphyrinogen_IX_DH"/>
</dbReference>
<dbReference type="GO" id="GO:0070819">
    <property type="term" value="F:menaquinone-dependent protoporphyrinogen oxidase activity"/>
    <property type="evidence" value="ECO:0007669"/>
    <property type="project" value="TreeGrafter"/>
</dbReference>
<dbReference type="GO" id="GO:0009055">
    <property type="term" value="F:electron transfer activity"/>
    <property type="evidence" value="ECO:0007669"/>
    <property type="project" value="InterPro"/>
</dbReference>
<evidence type="ECO:0000313" key="4">
    <source>
        <dbReference type="EMBL" id="OBR97027.1"/>
    </source>
</evidence>
<dbReference type="Pfam" id="PF12724">
    <property type="entry name" value="Flavodoxin_5"/>
    <property type="match status" value="1"/>
</dbReference>
<dbReference type="GO" id="GO:0006783">
    <property type="term" value="P:heme biosynthetic process"/>
    <property type="evidence" value="ECO:0007669"/>
    <property type="project" value="TreeGrafter"/>
</dbReference>
<dbReference type="PROSITE" id="PS00201">
    <property type="entry name" value="FLAVODOXIN"/>
    <property type="match status" value="1"/>
</dbReference>
<reference evidence="3 5" key="1">
    <citation type="journal article" date="2015" name="Biotechnol. Bioeng.">
        <title>Genome sequence and phenotypic characterization of Caulobacter segnis.</title>
        <authorList>
            <person name="Patel S."/>
            <person name="Fletcher B."/>
            <person name="Scott D.C."/>
            <person name="Ely B."/>
        </authorList>
    </citation>
    <scope>NUCLEOTIDE SEQUENCE [LARGE SCALE GENOMIC DNA]</scope>
    <source>
        <strain evidence="3 5">PS02</strain>
    </source>
</reference>
<dbReference type="EMBL" id="LITQ01000028">
    <property type="protein sequence ID" value="OAA90986.1"/>
    <property type="molecule type" value="Genomic_DNA"/>
</dbReference>
<keyword evidence="6" id="KW-1185">Reference proteome</keyword>
<dbReference type="Gene3D" id="3.40.50.360">
    <property type="match status" value="1"/>
</dbReference>
<keyword evidence="1" id="KW-0472">Membrane</keyword>
<feature type="transmembrane region" description="Helical" evidence="1">
    <location>
        <begin position="92"/>
        <end position="110"/>
    </location>
</feature>
<evidence type="ECO:0000313" key="3">
    <source>
        <dbReference type="EMBL" id="OAA90986.1"/>
    </source>
</evidence>
<feature type="domain" description="Flavodoxin-like" evidence="2">
    <location>
        <begin position="49"/>
        <end position="221"/>
    </location>
</feature>
<dbReference type="AlphaFoldDB" id="A0A162LAJ6"/>
<dbReference type="InterPro" id="IPR001226">
    <property type="entry name" value="Flavodoxin_CS"/>
</dbReference>
<dbReference type="SUPFAM" id="SSF52218">
    <property type="entry name" value="Flavoproteins"/>
    <property type="match status" value="1"/>
</dbReference>
<evidence type="ECO:0000259" key="2">
    <source>
        <dbReference type="PROSITE" id="PS50902"/>
    </source>
</evidence>